<dbReference type="InterPro" id="IPR043919">
    <property type="entry name" value="DUF5758"/>
</dbReference>
<dbReference type="Pfam" id="PF00805">
    <property type="entry name" value="Pentapeptide"/>
    <property type="match status" value="2"/>
</dbReference>
<dbReference type="InterPro" id="IPR001646">
    <property type="entry name" value="5peptide_repeat"/>
</dbReference>
<dbReference type="SUPFAM" id="SSF141571">
    <property type="entry name" value="Pentapeptide repeat-like"/>
    <property type="match status" value="1"/>
</dbReference>
<dbReference type="PANTHER" id="PTHR14136">
    <property type="entry name" value="BTB_POZ DOMAIN-CONTAINING PROTEIN KCTD9"/>
    <property type="match status" value="1"/>
</dbReference>
<gene>
    <name evidence="1" type="ORF">B7017_p0224</name>
</gene>
<dbReference type="EMBL" id="KM406416">
    <property type="protein sequence ID" value="AIW55273.1"/>
    <property type="molecule type" value="Genomic_DNA"/>
</dbReference>
<name>A0A0A0UVH3_BIFBR</name>
<dbReference type="Gene3D" id="2.160.20.80">
    <property type="entry name" value="E3 ubiquitin-protein ligase SopA"/>
    <property type="match status" value="1"/>
</dbReference>
<proteinExistence type="predicted"/>
<organism evidence="1">
    <name type="scientific">Bifidobacterium breve</name>
    <dbReference type="NCBI Taxonomy" id="1685"/>
    <lineage>
        <taxon>Bacteria</taxon>
        <taxon>Bacillati</taxon>
        <taxon>Actinomycetota</taxon>
        <taxon>Actinomycetes</taxon>
        <taxon>Bifidobacteriales</taxon>
        <taxon>Bifidobacteriaceae</taxon>
        <taxon>Bifidobacterium</taxon>
    </lineage>
</organism>
<sequence length="268" mass="28523">MKITTPKGTLESIEAILEKYGRDCLRDADLSGFDLSHADLTNADLTNADLSGADLTGANLSYANLTGANLSRACLIGANLTGADLSRACLLAANLRGADLTKANMMGADLRSADMMGANLTKANMMGADLRSADMMGANLTKANMMGAEGADLIMAQTRILPDGGDIIGWKKAWTVDDQPIIVKLLIPSDAQRSNGMGRRCRASEAKVLDLQDLAGHSIATVAYSAHDPEFAYRLGETVESDGFDPDRWAECTDGIHFFITRIEAVGY</sequence>
<dbReference type="AlphaFoldDB" id="A0A0A0UVH3"/>
<dbReference type="Pfam" id="PF19062">
    <property type="entry name" value="DUF5758"/>
    <property type="match status" value="1"/>
</dbReference>
<accession>A0A0A0UVH3</accession>
<dbReference type="RefSeq" id="WP_052791135.1">
    <property type="nucleotide sequence ID" value="NZ_JAWWYB010000005.1"/>
</dbReference>
<dbReference type="InterPro" id="IPR051082">
    <property type="entry name" value="Pentapeptide-BTB/POZ_domain"/>
</dbReference>
<reference evidence="1" key="1">
    <citation type="journal article" date="2015" name="Appl. Environ. Microbiol.">
        <title>Discovery of a conjugative megaplasmid in Bifidobacterium breve.</title>
        <authorList>
            <person name="Bottacini F."/>
            <person name="O'Connell Motherway M."/>
            <person name="Casey E."/>
            <person name="McDonnell B."/>
            <person name="Mahony J."/>
            <person name="Ventura M."/>
            <person name="van Sinderen D."/>
        </authorList>
    </citation>
    <scope>NUCLEOTIDE SEQUENCE</scope>
    <source>
        <strain evidence="1">JCM 7017</strain>
        <plasmid evidence="1">megaplasmid pMP7017</plasmid>
    </source>
</reference>
<protein>
    <submittedName>
        <fullName evidence="1">Pentapeptide repeat protein</fullName>
    </submittedName>
</protein>
<evidence type="ECO:0000313" key="1">
    <source>
        <dbReference type="EMBL" id="AIW55273.1"/>
    </source>
</evidence>
<dbReference type="PANTHER" id="PTHR14136:SF17">
    <property type="entry name" value="BTB_POZ DOMAIN-CONTAINING PROTEIN KCTD9"/>
    <property type="match status" value="1"/>
</dbReference>
<geneLocation type="plasmid" evidence="1">
    <name>megaplasmid pMP7017</name>
</geneLocation>
<keyword evidence="1" id="KW-0614">Plasmid</keyword>